<dbReference type="EMBL" id="GAMD01001087">
    <property type="protein sequence ID" value="JAB00504.1"/>
    <property type="molecule type" value="mRNA"/>
</dbReference>
<evidence type="ECO:0000256" key="1">
    <source>
        <dbReference type="SAM" id="Phobius"/>
    </source>
</evidence>
<reference evidence="2" key="1">
    <citation type="submission" date="2013-07" db="EMBL/GenBank/DDBJ databases">
        <title>Transcriptome sequencing and developmental regulation of gene expression in Anopheles aquasalis.</title>
        <authorList>
            <consortium name="Brazilian Malaria Network (MCT/CNPq/MS/SCTIE/DECIT/PRONEX 555648/2009-5) and Research Network on Bioactive Molecules from Arthropod Vectors (NAP-MOBIARVE"/>
            <consortium name="University of Sao Paulo)"/>
            <person name="Marinotti O."/>
            <person name="Ribeiro J.M.C."/>
            <person name="Costa-da-Silva A.L."/>
            <person name="Silva M.C.P."/>
            <person name="Lopes A.R."/>
            <person name="Barros M.S."/>
            <person name="Sa-Nunes A."/>
            <person name="Konjin B.B."/>
            <person name="Carvalho E."/>
            <person name="Suesdek L."/>
            <person name="Silva-Neto M.A.C."/>
            <person name="Capurro M.L."/>
        </authorList>
    </citation>
    <scope>NUCLEOTIDE SEQUENCE</scope>
    <source>
        <tissue evidence="2">Whole body</tissue>
    </source>
</reference>
<name>T1E9S0_ANOAQ</name>
<keyword evidence="1" id="KW-1133">Transmembrane helix</keyword>
<evidence type="ECO:0000313" key="2">
    <source>
        <dbReference type="EMBL" id="JAB00504.1"/>
    </source>
</evidence>
<organism evidence="2">
    <name type="scientific">Anopheles aquasalis</name>
    <name type="common">Malaria mosquito</name>
    <dbReference type="NCBI Taxonomy" id="42839"/>
    <lineage>
        <taxon>Eukaryota</taxon>
        <taxon>Metazoa</taxon>
        <taxon>Ecdysozoa</taxon>
        <taxon>Arthropoda</taxon>
        <taxon>Hexapoda</taxon>
        <taxon>Insecta</taxon>
        <taxon>Pterygota</taxon>
        <taxon>Neoptera</taxon>
        <taxon>Endopterygota</taxon>
        <taxon>Diptera</taxon>
        <taxon>Nematocera</taxon>
        <taxon>Culicoidea</taxon>
        <taxon>Culicidae</taxon>
        <taxon>Anophelinae</taxon>
        <taxon>Anopheles</taxon>
    </lineage>
</organism>
<dbReference type="PANTHER" id="PTHR36527">
    <property type="entry name" value="OS01G0282866 PROTEIN"/>
    <property type="match status" value="1"/>
</dbReference>
<keyword evidence="1" id="KW-0812">Transmembrane</keyword>
<proteinExistence type="evidence at transcript level"/>
<keyword evidence="1" id="KW-0472">Membrane</keyword>
<accession>T1E9S0</accession>
<feature type="transmembrane region" description="Helical" evidence="1">
    <location>
        <begin position="101"/>
        <end position="126"/>
    </location>
</feature>
<protein>
    <submittedName>
        <fullName evidence="2">Uncharacterized protein</fullName>
    </submittedName>
</protein>
<dbReference type="AlphaFoldDB" id="T1E9S0"/>
<dbReference type="PANTHER" id="PTHR36527:SF3">
    <property type="entry name" value="OS01G0282866 PROTEIN"/>
    <property type="match status" value="1"/>
</dbReference>
<sequence length="497" mass="56837">RKICKLFEVDSFVGPRSRSRSRSRSSLSFFLRRSHSLGISVLLYTHTNAHRSPVVVVFCSVCFRNIKSFCLTTREVVINNNKKYAGEMRTDVPARTHSNTLALHLVLAFLLLELIVSGRLLVLLVLRHQIVHVALGLGELHLVHTLTRVPVQERLTAEHSGELLRDTLEQLLDGRRVTDERRRHLQSLRWNITDRRLHIVRDPLDKVAAVLVLYGQHLFVHLLHRHAATENGGHRQVTTVPWVTSSHHVLGIEHLLRQLRHGQGTVLLRTTRRQRCEAGHEEVETGERNHVDGQLTQIRVQLTREPEAGGYAGHGQRHEMVQITVARIRYLQRAEADVVQRLIVDAVRLVRVLDQLMDRERCIVRFDHRIRHLRRWYHGVRVHNTVRVLLADLRDQQRTHAGAGTTTQRVRQLEALQTVAVLALLAHHIQHRVDQFGTLGVVALGPVITGTGLSEDEVIRTEQLPVRTGTNRLHRARFQIEQNSAGHILATGRARHC</sequence>
<feature type="non-terminal residue" evidence="2">
    <location>
        <position position="1"/>
    </location>
</feature>